<comment type="function">
    <text evidence="8">Toxic component of a toxin-antitoxin (TA) system. An RNase.</text>
</comment>
<dbReference type="GO" id="GO:0004540">
    <property type="term" value="F:RNA nuclease activity"/>
    <property type="evidence" value="ECO:0007669"/>
    <property type="project" value="InterPro"/>
</dbReference>
<evidence type="ECO:0000256" key="4">
    <source>
        <dbReference type="ARBA" id="ARBA00022723"/>
    </source>
</evidence>
<comment type="cofactor">
    <cofactor evidence="1 8">
        <name>Mg(2+)</name>
        <dbReference type="ChEBI" id="CHEBI:18420"/>
    </cofactor>
</comment>
<name>A0A127FDU2_STEDE</name>
<accession>A0A127FDU2</accession>
<dbReference type="Pfam" id="PF01850">
    <property type="entry name" value="PIN"/>
    <property type="match status" value="1"/>
</dbReference>
<evidence type="ECO:0000256" key="3">
    <source>
        <dbReference type="ARBA" id="ARBA00022722"/>
    </source>
</evidence>
<keyword evidence="11" id="KW-1185">Reference proteome</keyword>
<evidence type="ECO:0000256" key="5">
    <source>
        <dbReference type="ARBA" id="ARBA00022801"/>
    </source>
</evidence>
<evidence type="ECO:0000256" key="8">
    <source>
        <dbReference type="HAMAP-Rule" id="MF_00265"/>
    </source>
</evidence>
<dbReference type="InterPro" id="IPR022907">
    <property type="entry name" value="VapC_family"/>
</dbReference>
<dbReference type="InterPro" id="IPR029060">
    <property type="entry name" value="PIN-like_dom_sf"/>
</dbReference>
<keyword evidence="3 8" id="KW-0540">Nuclease</keyword>
<keyword evidence="4 8" id="KW-0479">Metal-binding</keyword>
<feature type="domain" description="PIN" evidence="9">
    <location>
        <begin position="2"/>
        <end position="124"/>
    </location>
</feature>
<evidence type="ECO:0000313" key="10">
    <source>
        <dbReference type="EMBL" id="AMN47819.1"/>
    </source>
</evidence>
<protein>
    <recommendedName>
        <fullName evidence="8">Ribonuclease VapC</fullName>
        <shortName evidence="8">RNase VapC</shortName>
        <ecNumber evidence="8">3.1.-.-</ecNumber>
    </recommendedName>
    <alternativeName>
        <fullName evidence="8">Toxin VapC</fullName>
    </alternativeName>
</protein>
<dbReference type="PANTHER" id="PTHR33653">
    <property type="entry name" value="RIBONUCLEASE VAPC2"/>
    <property type="match status" value="1"/>
</dbReference>
<organism evidence="10 11">
    <name type="scientific">Steroidobacter denitrificans</name>
    <dbReference type="NCBI Taxonomy" id="465721"/>
    <lineage>
        <taxon>Bacteria</taxon>
        <taxon>Pseudomonadati</taxon>
        <taxon>Pseudomonadota</taxon>
        <taxon>Gammaproteobacteria</taxon>
        <taxon>Steroidobacterales</taxon>
        <taxon>Steroidobacteraceae</taxon>
        <taxon>Steroidobacter</taxon>
    </lineage>
</organism>
<evidence type="ECO:0000256" key="6">
    <source>
        <dbReference type="ARBA" id="ARBA00022842"/>
    </source>
</evidence>
<dbReference type="GO" id="GO:0000287">
    <property type="term" value="F:magnesium ion binding"/>
    <property type="evidence" value="ECO:0007669"/>
    <property type="project" value="UniProtKB-UniRule"/>
</dbReference>
<keyword evidence="8" id="KW-0800">Toxin</keyword>
<keyword evidence="5 8" id="KW-0378">Hydrolase</keyword>
<evidence type="ECO:0000259" key="9">
    <source>
        <dbReference type="Pfam" id="PF01850"/>
    </source>
</evidence>
<evidence type="ECO:0000256" key="2">
    <source>
        <dbReference type="ARBA" id="ARBA00022649"/>
    </source>
</evidence>
<dbReference type="EC" id="3.1.-.-" evidence="8"/>
<dbReference type="AlphaFoldDB" id="A0A127FDU2"/>
<keyword evidence="6 8" id="KW-0460">Magnesium</keyword>
<dbReference type="InterPro" id="IPR002716">
    <property type="entry name" value="PIN_dom"/>
</dbReference>
<dbReference type="KEGG" id="sdf:ACG33_12065"/>
<dbReference type="HAMAP" id="MF_00265">
    <property type="entry name" value="VapC_Nob1"/>
    <property type="match status" value="1"/>
</dbReference>
<dbReference type="Gene3D" id="3.40.50.1010">
    <property type="entry name" value="5'-nuclease"/>
    <property type="match status" value="1"/>
</dbReference>
<dbReference type="EMBL" id="CP011971">
    <property type="protein sequence ID" value="AMN47819.1"/>
    <property type="molecule type" value="Genomic_DNA"/>
</dbReference>
<dbReference type="GO" id="GO:0016787">
    <property type="term" value="F:hydrolase activity"/>
    <property type="evidence" value="ECO:0007669"/>
    <property type="project" value="UniProtKB-KW"/>
</dbReference>
<dbReference type="InterPro" id="IPR050556">
    <property type="entry name" value="Type_II_TA_system_RNase"/>
</dbReference>
<dbReference type="SUPFAM" id="SSF88723">
    <property type="entry name" value="PIN domain-like"/>
    <property type="match status" value="1"/>
</dbReference>
<gene>
    <name evidence="8" type="primary">vapC</name>
    <name evidence="10" type="ORF">ACG33_12065</name>
</gene>
<keyword evidence="2 8" id="KW-1277">Toxin-antitoxin system</keyword>
<proteinExistence type="inferred from homology"/>
<comment type="similarity">
    <text evidence="7 8">Belongs to the PINc/VapC protein family.</text>
</comment>
<evidence type="ECO:0000256" key="1">
    <source>
        <dbReference type="ARBA" id="ARBA00001946"/>
    </source>
</evidence>
<feature type="binding site" evidence="8">
    <location>
        <position position="98"/>
    </location>
    <ligand>
        <name>Mg(2+)</name>
        <dbReference type="ChEBI" id="CHEBI:18420"/>
    </ligand>
</feature>
<feature type="binding site" evidence="8">
    <location>
        <position position="5"/>
    </location>
    <ligand>
        <name>Mg(2+)</name>
        <dbReference type="ChEBI" id="CHEBI:18420"/>
    </ligand>
</feature>
<sequence length="135" mass="15796">MMLVDSSVWIGFLRGEQTPEVSFLKESLDRSDPVWLAPPILQEVLRGASLPLRFDQWASEFGELPMVECDDLRRLTRDAAMLYARCRWQAFTPRSANDCLIATYAIWFQLPLLHRDRDFERIARVDPRLKFPALR</sequence>
<dbReference type="Proteomes" id="UP000070250">
    <property type="component" value="Chromosome"/>
</dbReference>
<dbReference type="PANTHER" id="PTHR33653:SF1">
    <property type="entry name" value="RIBONUCLEASE VAPC2"/>
    <property type="match status" value="1"/>
</dbReference>
<dbReference type="STRING" id="465721.ACG33_12065"/>
<reference evidence="10 11" key="1">
    <citation type="submission" date="2015-06" db="EMBL/GenBank/DDBJ databases">
        <title>A Comprehensive Approach to Explore the Metabolic and Phylogenetic Diversity of Bacterial Steroid Degradation in the Environment: Testosterone as an Example.</title>
        <authorList>
            <person name="Yang F.-C."/>
            <person name="Chen Y.-L."/>
            <person name="Yu C.-P."/>
            <person name="Tang S.-L."/>
            <person name="Wang P.-H."/>
            <person name="Ismail W."/>
            <person name="Wang C.-H."/>
            <person name="Yang C.-Y."/>
            <person name="Chiang Y.-R."/>
        </authorList>
    </citation>
    <scope>NUCLEOTIDE SEQUENCE [LARGE SCALE GENOMIC DNA]</scope>
    <source>
        <strain evidence="10 11">DSM 18526</strain>
    </source>
</reference>
<evidence type="ECO:0000256" key="7">
    <source>
        <dbReference type="ARBA" id="ARBA00038093"/>
    </source>
</evidence>
<evidence type="ECO:0000313" key="11">
    <source>
        <dbReference type="Proteomes" id="UP000070250"/>
    </source>
</evidence>
<dbReference type="GO" id="GO:0090729">
    <property type="term" value="F:toxin activity"/>
    <property type="evidence" value="ECO:0007669"/>
    <property type="project" value="UniProtKB-KW"/>
</dbReference>